<dbReference type="PROSITE" id="PS51873">
    <property type="entry name" value="TRIAD"/>
    <property type="match status" value="1"/>
</dbReference>
<evidence type="ECO:0000256" key="5">
    <source>
        <dbReference type="ARBA" id="ARBA00022737"/>
    </source>
</evidence>
<dbReference type="Gene3D" id="1.20.120.1750">
    <property type="match status" value="1"/>
</dbReference>
<name>A0A9W4NT57_9EURO</name>
<keyword evidence="8" id="KW-0862">Zinc</keyword>
<sequence length="209" mass="24520">MGPTSLDNPEQFPVKCCREEIPLEDIVSTMGTRNRKRYISRTEEPAVPADERIYCPRATCGQWIHSNSKGPRPGTRLCTQCRAKVCCACREFAHGPWPCADDESLKTVLGMAKDNKWQRCTKCHYMVEKVDGCNHILCRCGHHFWYVRTLLKEWWVKLIVPAIFVAGARIDPNVRRRIRLRNWMGMWMFALLSLRCSKWGYRMRLWRGR</sequence>
<dbReference type="EMBL" id="CAJVPD010000275">
    <property type="protein sequence ID" value="CAG8417596.1"/>
    <property type="molecule type" value="Genomic_DNA"/>
</dbReference>
<dbReference type="CDD" id="cd22584">
    <property type="entry name" value="Rcat_RBR_unk"/>
    <property type="match status" value="1"/>
</dbReference>
<dbReference type="GO" id="GO:0061630">
    <property type="term" value="F:ubiquitin protein ligase activity"/>
    <property type="evidence" value="ECO:0007669"/>
    <property type="project" value="UniProtKB-EC"/>
</dbReference>
<dbReference type="Pfam" id="PF01485">
    <property type="entry name" value="IBR"/>
    <property type="match status" value="1"/>
</dbReference>
<dbReference type="SMART" id="SM00647">
    <property type="entry name" value="IBR"/>
    <property type="match status" value="1"/>
</dbReference>
<evidence type="ECO:0000256" key="8">
    <source>
        <dbReference type="ARBA" id="ARBA00022833"/>
    </source>
</evidence>
<keyword evidence="6" id="KW-0863">Zinc-finger</keyword>
<keyword evidence="5" id="KW-0677">Repeat</keyword>
<evidence type="ECO:0000256" key="2">
    <source>
        <dbReference type="ARBA" id="ARBA00012251"/>
    </source>
</evidence>
<dbReference type="AlphaFoldDB" id="A0A9W4NT57"/>
<dbReference type="GO" id="GO:0016567">
    <property type="term" value="P:protein ubiquitination"/>
    <property type="evidence" value="ECO:0007669"/>
    <property type="project" value="InterPro"/>
</dbReference>
<keyword evidence="3" id="KW-0808">Transferase</keyword>
<comment type="catalytic activity">
    <reaction evidence="1">
        <text>[E2 ubiquitin-conjugating enzyme]-S-ubiquitinyl-L-cysteine + [acceptor protein]-L-lysine = [E2 ubiquitin-conjugating enzyme]-L-cysteine + [acceptor protein]-N(6)-ubiquitinyl-L-lysine.</text>
        <dbReference type="EC" id="2.3.2.31"/>
    </reaction>
</comment>
<keyword evidence="7" id="KW-0833">Ubl conjugation pathway</keyword>
<dbReference type="OrthoDB" id="4951845at2759"/>
<evidence type="ECO:0000256" key="1">
    <source>
        <dbReference type="ARBA" id="ARBA00001798"/>
    </source>
</evidence>
<accession>A0A9W4NT57</accession>
<dbReference type="InterPro" id="IPR044066">
    <property type="entry name" value="TRIAD_supradom"/>
</dbReference>
<gene>
    <name evidence="10" type="ORF">PSALAMII_LOCUS9382</name>
</gene>
<dbReference type="CDD" id="cd20335">
    <property type="entry name" value="BRcat_RBR"/>
    <property type="match status" value="1"/>
</dbReference>
<protein>
    <recommendedName>
        <fullName evidence="2">RBR-type E3 ubiquitin transferase</fullName>
        <ecNumber evidence="2">2.3.2.31</ecNumber>
    </recommendedName>
</protein>
<comment type="caution">
    <text evidence="10">The sequence shown here is derived from an EMBL/GenBank/DDBJ whole genome shotgun (WGS) entry which is preliminary data.</text>
</comment>
<evidence type="ECO:0000256" key="4">
    <source>
        <dbReference type="ARBA" id="ARBA00022723"/>
    </source>
</evidence>
<evidence type="ECO:0000313" key="10">
    <source>
        <dbReference type="EMBL" id="CAG8417596.1"/>
    </source>
</evidence>
<evidence type="ECO:0000256" key="6">
    <source>
        <dbReference type="ARBA" id="ARBA00022771"/>
    </source>
</evidence>
<evidence type="ECO:0000259" key="9">
    <source>
        <dbReference type="PROSITE" id="PS51873"/>
    </source>
</evidence>
<organism evidence="10 11">
    <name type="scientific">Penicillium salamii</name>
    <dbReference type="NCBI Taxonomy" id="1612424"/>
    <lineage>
        <taxon>Eukaryota</taxon>
        <taxon>Fungi</taxon>
        <taxon>Dikarya</taxon>
        <taxon>Ascomycota</taxon>
        <taxon>Pezizomycotina</taxon>
        <taxon>Eurotiomycetes</taxon>
        <taxon>Eurotiomycetidae</taxon>
        <taxon>Eurotiales</taxon>
        <taxon>Aspergillaceae</taxon>
        <taxon>Penicillium</taxon>
    </lineage>
</organism>
<dbReference type="InterPro" id="IPR002867">
    <property type="entry name" value="IBR_dom"/>
</dbReference>
<keyword evidence="4" id="KW-0479">Metal-binding</keyword>
<dbReference type="GO" id="GO:0008270">
    <property type="term" value="F:zinc ion binding"/>
    <property type="evidence" value="ECO:0007669"/>
    <property type="project" value="UniProtKB-KW"/>
</dbReference>
<evidence type="ECO:0000256" key="7">
    <source>
        <dbReference type="ARBA" id="ARBA00022786"/>
    </source>
</evidence>
<feature type="domain" description="RING-type" evidence="9">
    <location>
        <begin position="1"/>
        <end position="171"/>
    </location>
</feature>
<dbReference type="Proteomes" id="UP001152592">
    <property type="component" value="Unassembled WGS sequence"/>
</dbReference>
<dbReference type="InterPro" id="IPR031127">
    <property type="entry name" value="E3_UB_ligase_RBR"/>
</dbReference>
<dbReference type="SUPFAM" id="SSF57850">
    <property type="entry name" value="RING/U-box"/>
    <property type="match status" value="1"/>
</dbReference>
<evidence type="ECO:0000256" key="3">
    <source>
        <dbReference type="ARBA" id="ARBA00022679"/>
    </source>
</evidence>
<dbReference type="PANTHER" id="PTHR11685">
    <property type="entry name" value="RBR FAMILY RING FINGER AND IBR DOMAIN-CONTAINING"/>
    <property type="match status" value="1"/>
</dbReference>
<reference evidence="10" key="1">
    <citation type="submission" date="2021-07" db="EMBL/GenBank/DDBJ databases">
        <authorList>
            <person name="Branca A.L. A."/>
        </authorList>
    </citation>
    <scope>NUCLEOTIDE SEQUENCE</scope>
</reference>
<evidence type="ECO:0000313" key="11">
    <source>
        <dbReference type="Proteomes" id="UP001152592"/>
    </source>
</evidence>
<proteinExistence type="predicted"/>
<dbReference type="EC" id="2.3.2.31" evidence="2"/>